<dbReference type="EMBL" id="CYZE01000006">
    <property type="protein sequence ID" value="CUO42923.1"/>
    <property type="molecule type" value="Genomic_DNA"/>
</dbReference>
<dbReference type="SMART" id="SM00345">
    <property type="entry name" value="HTH_GNTR"/>
    <property type="match status" value="1"/>
</dbReference>
<dbReference type="InterPro" id="IPR036388">
    <property type="entry name" value="WH-like_DNA-bd_sf"/>
</dbReference>
<dbReference type="InterPro" id="IPR011663">
    <property type="entry name" value="UTRA"/>
</dbReference>
<dbReference type="InterPro" id="IPR036390">
    <property type="entry name" value="WH_DNA-bd_sf"/>
</dbReference>
<dbReference type="RefSeq" id="WP_055655958.1">
    <property type="nucleotide sequence ID" value="NZ_CABIXC010000006.1"/>
</dbReference>
<dbReference type="Gene3D" id="3.40.1410.10">
    <property type="entry name" value="Chorismate lyase-like"/>
    <property type="match status" value="1"/>
</dbReference>
<dbReference type="Pfam" id="PF07702">
    <property type="entry name" value="UTRA"/>
    <property type="match status" value="1"/>
</dbReference>
<keyword evidence="4" id="KW-0804">Transcription</keyword>
<dbReference type="CDD" id="cd07377">
    <property type="entry name" value="WHTH_GntR"/>
    <property type="match status" value="1"/>
</dbReference>
<dbReference type="InterPro" id="IPR000524">
    <property type="entry name" value="Tscrpt_reg_HTH_GntR"/>
</dbReference>
<evidence type="ECO:0000259" key="5">
    <source>
        <dbReference type="PROSITE" id="PS50949"/>
    </source>
</evidence>
<keyword evidence="3" id="KW-0238">DNA-binding</keyword>
<protein>
    <submittedName>
        <fullName evidence="6">HTH-type transcriptional regulator GmuR</fullName>
    </submittedName>
</protein>
<dbReference type="PROSITE" id="PS50949">
    <property type="entry name" value="HTH_GNTR"/>
    <property type="match status" value="1"/>
</dbReference>
<dbReference type="PANTHER" id="PTHR44846:SF5">
    <property type="entry name" value="HTH-TYPE TRANSCRIPTIONAL REGULATOR GMUR"/>
    <property type="match status" value="1"/>
</dbReference>
<feature type="domain" description="HTH gntR-type" evidence="5">
    <location>
        <begin position="1"/>
        <end position="70"/>
    </location>
</feature>
<dbReference type="SUPFAM" id="SSF46785">
    <property type="entry name" value="Winged helix' DNA-binding domain"/>
    <property type="match status" value="1"/>
</dbReference>
<evidence type="ECO:0000256" key="1">
    <source>
        <dbReference type="ARBA" id="ARBA00022491"/>
    </source>
</evidence>
<dbReference type="FunFam" id="3.40.1410.10:FF:000008">
    <property type="entry name" value="Transcriptional regulator, GntR family"/>
    <property type="match status" value="1"/>
</dbReference>
<dbReference type="Gene3D" id="1.10.10.10">
    <property type="entry name" value="Winged helix-like DNA-binding domain superfamily/Winged helix DNA-binding domain"/>
    <property type="match status" value="1"/>
</dbReference>
<keyword evidence="2" id="KW-0805">Transcription regulation</keyword>
<dbReference type="GO" id="GO:0003700">
    <property type="term" value="F:DNA-binding transcription factor activity"/>
    <property type="evidence" value="ECO:0007669"/>
    <property type="project" value="InterPro"/>
</dbReference>
<dbReference type="GO" id="GO:0003677">
    <property type="term" value="F:DNA binding"/>
    <property type="evidence" value="ECO:0007669"/>
    <property type="project" value="UniProtKB-KW"/>
</dbReference>
<dbReference type="InterPro" id="IPR028978">
    <property type="entry name" value="Chorismate_lyase_/UTRA_dom_sf"/>
</dbReference>
<reference evidence="6 7" key="1">
    <citation type="submission" date="2015-09" db="EMBL/GenBank/DDBJ databases">
        <authorList>
            <consortium name="Pathogen Informatics"/>
        </authorList>
    </citation>
    <scope>NUCLEOTIDE SEQUENCE [LARGE SCALE GENOMIC DNA]</scope>
    <source>
        <strain evidence="6 7">2789STDY5608850</strain>
    </source>
</reference>
<dbReference type="Pfam" id="PF00392">
    <property type="entry name" value="GntR"/>
    <property type="match status" value="1"/>
</dbReference>
<accession>A0A174EY66</accession>
<evidence type="ECO:0000256" key="3">
    <source>
        <dbReference type="ARBA" id="ARBA00023125"/>
    </source>
</evidence>
<name>A0A174EY66_9FIRM</name>
<dbReference type="InterPro" id="IPR050679">
    <property type="entry name" value="Bact_HTH_transcr_reg"/>
</dbReference>
<dbReference type="SMART" id="SM00866">
    <property type="entry name" value="UTRA"/>
    <property type="match status" value="1"/>
</dbReference>
<proteinExistence type="predicted"/>
<evidence type="ECO:0000256" key="4">
    <source>
        <dbReference type="ARBA" id="ARBA00023163"/>
    </source>
</evidence>
<evidence type="ECO:0000256" key="2">
    <source>
        <dbReference type="ARBA" id="ARBA00023015"/>
    </source>
</evidence>
<dbReference type="AlphaFoldDB" id="A0A174EY66"/>
<keyword evidence="1" id="KW-0678">Repressor</keyword>
<evidence type="ECO:0000313" key="7">
    <source>
        <dbReference type="Proteomes" id="UP000095651"/>
    </source>
</evidence>
<gene>
    <name evidence="6" type="primary">gmuR</name>
    <name evidence="6" type="ORF">ERS852407_02791</name>
</gene>
<sequence length="243" mass="27611">MNKYIEISNDLRKQILKNNTYHPNDQLPCERELSAQYDASKMTVKKALDILVDEGLIYKKRGHGTFVKGLSQQQLSTMEENLCHSQDTLNGFTKQYANENISSEVLEFCVIPPTPRIAANLHISENDFVYKIIRVRKRNEVPSVIEETYMPIDLIPGLKLTHVESSIYSYIRDGLHYEIQSAHVHIRARGATDFIAGHLQIDPGAPVAVVEQIAFLNNGAPFEYSFSTHKSDLFEFSSVIVKK</sequence>
<organism evidence="6 7">
    <name type="scientific">Hungatella hathewayi</name>
    <dbReference type="NCBI Taxonomy" id="154046"/>
    <lineage>
        <taxon>Bacteria</taxon>
        <taxon>Bacillati</taxon>
        <taxon>Bacillota</taxon>
        <taxon>Clostridia</taxon>
        <taxon>Lachnospirales</taxon>
        <taxon>Lachnospiraceae</taxon>
        <taxon>Hungatella</taxon>
    </lineage>
</organism>
<dbReference type="Proteomes" id="UP000095651">
    <property type="component" value="Unassembled WGS sequence"/>
</dbReference>
<dbReference type="GO" id="GO:0045892">
    <property type="term" value="P:negative regulation of DNA-templated transcription"/>
    <property type="evidence" value="ECO:0007669"/>
    <property type="project" value="TreeGrafter"/>
</dbReference>
<dbReference type="PANTHER" id="PTHR44846">
    <property type="entry name" value="MANNOSYL-D-GLYCERATE TRANSPORT/METABOLISM SYSTEM REPRESSOR MNGR-RELATED"/>
    <property type="match status" value="1"/>
</dbReference>
<dbReference type="PRINTS" id="PR00035">
    <property type="entry name" value="HTHGNTR"/>
</dbReference>
<dbReference type="SUPFAM" id="SSF64288">
    <property type="entry name" value="Chorismate lyase-like"/>
    <property type="match status" value="1"/>
</dbReference>
<evidence type="ECO:0000313" key="6">
    <source>
        <dbReference type="EMBL" id="CUO42923.1"/>
    </source>
</evidence>